<keyword evidence="1" id="KW-0472">Membrane</keyword>
<name>A0A841AET6_9MICO</name>
<keyword evidence="3" id="KW-1185">Reference proteome</keyword>
<dbReference type="RefSeq" id="WP_184325474.1">
    <property type="nucleotide sequence ID" value="NZ_JACHLZ010000001.1"/>
</dbReference>
<organism evidence="2 3">
    <name type="scientific">Brachybacterium aquaticum</name>
    <dbReference type="NCBI Taxonomy" id="1432564"/>
    <lineage>
        <taxon>Bacteria</taxon>
        <taxon>Bacillati</taxon>
        <taxon>Actinomycetota</taxon>
        <taxon>Actinomycetes</taxon>
        <taxon>Micrococcales</taxon>
        <taxon>Dermabacteraceae</taxon>
        <taxon>Brachybacterium</taxon>
    </lineage>
</organism>
<dbReference type="Pfam" id="PF14017">
    <property type="entry name" value="DUF4233"/>
    <property type="match status" value="1"/>
</dbReference>
<protein>
    <recommendedName>
        <fullName evidence="4">DUF4233 domain-containing protein</fullName>
    </recommendedName>
</protein>
<dbReference type="AlphaFoldDB" id="A0A841AET6"/>
<dbReference type="InterPro" id="IPR025327">
    <property type="entry name" value="DUF4233"/>
</dbReference>
<gene>
    <name evidence="2" type="ORF">HNR70_001914</name>
</gene>
<evidence type="ECO:0008006" key="4">
    <source>
        <dbReference type="Google" id="ProtNLM"/>
    </source>
</evidence>
<feature type="transmembrane region" description="Helical" evidence="1">
    <location>
        <begin position="46"/>
        <end position="66"/>
    </location>
</feature>
<dbReference type="Proteomes" id="UP000588158">
    <property type="component" value="Unassembled WGS sequence"/>
</dbReference>
<feature type="transmembrane region" description="Helical" evidence="1">
    <location>
        <begin position="20"/>
        <end position="40"/>
    </location>
</feature>
<reference evidence="2 3" key="1">
    <citation type="submission" date="2020-08" db="EMBL/GenBank/DDBJ databases">
        <title>Sequencing the genomes of 1000 actinobacteria strains.</title>
        <authorList>
            <person name="Klenk H.-P."/>
        </authorList>
    </citation>
    <scope>NUCLEOTIDE SEQUENCE [LARGE SCALE GENOMIC DNA]</scope>
    <source>
        <strain evidence="2 3">DSM 28796</strain>
    </source>
</reference>
<feature type="transmembrane region" description="Helical" evidence="1">
    <location>
        <begin position="73"/>
        <end position="106"/>
    </location>
</feature>
<dbReference type="EMBL" id="JACHLZ010000001">
    <property type="protein sequence ID" value="MBB5832101.1"/>
    <property type="molecule type" value="Genomic_DNA"/>
</dbReference>
<accession>A0A841AET6</accession>
<comment type="caution">
    <text evidence="2">The sequence shown here is derived from an EMBL/GenBank/DDBJ whole genome shotgun (WGS) entry which is preliminary data.</text>
</comment>
<evidence type="ECO:0000256" key="1">
    <source>
        <dbReference type="SAM" id="Phobius"/>
    </source>
</evidence>
<sequence length="137" mass="14802">MDLDLTPSPRPHGGQRMISATVLVLEAFVVFFAVLVAHQLVPGDRVLTWTWGLLTAFGLLACGGLLKRGAWPYWLGLALQLPVILLGLQVSAMWVIGIGFALMYAYGVVKGHQMDAEKDAVDAKVRAGWAEQDNAGD</sequence>
<keyword evidence="1" id="KW-1133">Transmembrane helix</keyword>
<proteinExistence type="predicted"/>
<evidence type="ECO:0000313" key="2">
    <source>
        <dbReference type="EMBL" id="MBB5832101.1"/>
    </source>
</evidence>
<evidence type="ECO:0000313" key="3">
    <source>
        <dbReference type="Proteomes" id="UP000588158"/>
    </source>
</evidence>
<keyword evidence="1" id="KW-0812">Transmembrane</keyword>